<organism evidence="1 2">
    <name type="scientific">Salmonella enterica subsp. enterica serovar Bovismorbificans</name>
    <dbReference type="NCBI Taxonomy" id="58097"/>
    <lineage>
        <taxon>Bacteria</taxon>
        <taxon>Pseudomonadati</taxon>
        <taxon>Pseudomonadota</taxon>
        <taxon>Gammaproteobacteria</taxon>
        <taxon>Enterobacterales</taxon>
        <taxon>Enterobacteriaceae</taxon>
        <taxon>Salmonella</taxon>
    </lineage>
</organism>
<dbReference type="AlphaFoldDB" id="A0A655DBM4"/>
<evidence type="ECO:0000313" key="2">
    <source>
        <dbReference type="Proteomes" id="UP000041314"/>
    </source>
</evidence>
<sequence>MRQASTHRGIALQRENLRFLLQTAYSRRVDNPPAIAFKNPQDLMFRLYTLR</sequence>
<dbReference type="Proteomes" id="UP000041314">
    <property type="component" value="Unassembled WGS sequence"/>
</dbReference>
<accession>A0A655DBM4</accession>
<reference evidence="1 2" key="1">
    <citation type="submission" date="2015-03" db="EMBL/GenBank/DDBJ databases">
        <authorList>
            <consortium name="Pathogen Informatics"/>
        </authorList>
    </citation>
    <scope>NUCLEOTIDE SEQUENCE [LARGE SCALE GENOMIC DNA]</scope>
    <source>
        <strain evidence="1 2">A1104</strain>
    </source>
</reference>
<name>A0A655DBM4_SALET</name>
<gene>
    <name evidence="1" type="ORF">ERS008198_03043</name>
</gene>
<dbReference type="EMBL" id="CQPA01000026">
    <property type="protein sequence ID" value="CNU55375.1"/>
    <property type="molecule type" value="Genomic_DNA"/>
</dbReference>
<protein>
    <submittedName>
        <fullName evidence="1">Uncharacterized protein</fullName>
    </submittedName>
</protein>
<evidence type="ECO:0000313" key="1">
    <source>
        <dbReference type="EMBL" id="CNU55375.1"/>
    </source>
</evidence>
<proteinExistence type="predicted"/>